<dbReference type="PRINTS" id="PR00092">
    <property type="entry name" value="TYROSINASE"/>
</dbReference>
<gene>
    <name evidence="12" type="ORF">U9M48_033488</name>
</gene>
<dbReference type="Pfam" id="PF12142">
    <property type="entry name" value="PPO1_DWL"/>
    <property type="match status" value="1"/>
</dbReference>
<evidence type="ECO:0000256" key="1">
    <source>
        <dbReference type="ARBA" id="ARBA00009928"/>
    </source>
</evidence>
<evidence type="ECO:0000256" key="4">
    <source>
        <dbReference type="ARBA" id="ARBA00023002"/>
    </source>
</evidence>
<keyword evidence="6 8" id="KW-1015">Disulfide bond</keyword>
<dbReference type="Gene3D" id="1.10.1280.10">
    <property type="entry name" value="Di-copper center containing domain from catechol oxidase"/>
    <property type="match status" value="1"/>
</dbReference>
<dbReference type="Proteomes" id="UP001341281">
    <property type="component" value="Chromosome 07"/>
</dbReference>
<feature type="binding site" evidence="7">
    <location>
        <position position="358"/>
    </location>
    <ligand>
        <name>Cu cation</name>
        <dbReference type="ChEBI" id="CHEBI:23378"/>
        <label>B</label>
    </ligand>
</feature>
<proteinExistence type="inferred from homology"/>
<protein>
    <recommendedName>
        <fullName evidence="11">Tyrosinase copper-binding domain-containing protein</fullName>
    </recommendedName>
</protein>
<keyword evidence="3" id="KW-0883">Thioether bond</keyword>
<dbReference type="AlphaFoldDB" id="A0AAQ3UA72"/>
<evidence type="ECO:0000313" key="12">
    <source>
        <dbReference type="EMBL" id="WVZ86752.1"/>
    </source>
</evidence>
<keyword evidence="13" id="KW-1185">Reference proteome</keyword>
<evidence type="ECO:0000259" key="11">
    <source>
        <dbReference type="PROSITE" id="PS00498"/>
    </source>
</evidence>
<feature type="domain" description="Tyrosinase copper-binding" evidence="11">
    <location>
        <begin position="351"/>
        <end position="362"/>
    </location>
</feature>
<feature type="binding site" evidence="7">
    <location>
        <position position="193"/>
    </location>
    <ligand>
        <name>Cu cation</name>
        <dbReference type="ChEBI" id="CHEBI:23378"/>
        <label>A</label>
    </ligand>
</feature>
<dbReference type="PANTHER" id="PTHR11474:SF76">
    <property type="entry name" value="SHKT DOMAIN-CONTAINING PROTEIN"/>
    <property type="match status" value="1"/>
</dbReference>
<evidence type="ECO:0000256" key="9">
    <source>
        <dbReference type="PIRSR" id="PIRSR000290-3"/>
    </source>
</evidence>
<dbReference type="InterPro" id="IPR002227">
    <property type="entry name" value="Tyrosinase_Cu-bd"/>
</dbReference>
<dbReference type="InterPro" id="IPR022739">
    <property type="entry name" value="Polyphenol_oxidase_cen"/>
</dbReference>
<feature type="region of interest" description="Disordered" evidence="10">
    <location>
        <begin position="1"/>
        <end position="21"/>
    </location>
</feature>
<organism evidence="12 13">
    <name type="scientific">Paspalum notatum var. saurae</name>
    <dbReference type="NCBI Taxonomy" id="547442"/>
    <lineage>
        <taxon>Eukaryota</taxon>
        <taxon>Viridiplantae</taxon>
        <taxon>Streptophyta</taxon>
        <taxon>Embryophyta</taxon>
        <taxon>Tracheophyta</taxon>
        <taxon>Spermatophyta</taxon>
        <taxon>Magnoliopsida</taxon>
        <taxon>Liliopsida</taxon>
        <taxon>Poales</taxon>
        <taxon>Poaceae</taxon>
        <taxon>PACMAD clade</taxon>
        <taxon>Panicoideae</taxon>
        <taxon>Andropogonodae</taxon>
        <taxon>Paspaleae</taxon>
        <taxon>Paspalinae</taxon>
        <taxon>Paspalum</taxon>
    </lineage>
</organism>
<feature type="disulfide bond" evidence="8">
    <location>
        <begin position="108"/>
        <end position="173"/>
    </location>
</feature>
<evidence type="ECO:0000256" key="3">
    <source>
        <dbReference type="ARBA" id="ARBA00022784"/>
    </source>
</evidence>
<dbReference type="EMBL" id="CP144751">
    <property type="protein sequence ID" value="WVZ86752.1"/>
    <property type="molecule type" value="Genomic_DNA"/>
</dbReference>
<name>A0AAQ3UA72_PASNO</name>
<evidence type="ECO:0000256" key="10">
    <source>
        <dbReference type="SAM" id="MobiDB-lite"/>
    </source>
</evidence>
<evidence type="ECO:0000256" key="7">
    <source>
        <dbReference type="PIRSR" id="PIRSR000290-1"/>
    </source>
</evidence>
<evidence type="ECO:0000256" key="8">
    <source>
        <dbReference type="PIRSR" id="PIRSR000290-2"/>
    </source>
</evidence>
<keyword evidence="2 7" id="KW-0479">Metal-binding</keyword>
<dbReference type="Pfam" id="PF12143">
    <property type="entry name" value="PPO1_KFDV"/>
    <property type="match status" value="1"/>
</dbReference>
<dbReference type="PROSITE" id="PS00498">
    <property type="entry name" value="TYROSINASE_2"/>
    <property type="match status" value="1"/>
</dbReference>
<sequence length="578" mass="63042">MSNAMGSAATTPRAGVGRPRAPCGSLQTLRRNHHLHLRTKSASKPRHLSCKAAGVDRRDVLLGLGGAAAAGLATSSSRGGAVAAPVQAPDLGNCHPPALPDTAPDVDCCLAYRAGTGTVDFELPPASSPLRVRPAAHLVDREYVAKYEEAVALMKKLPDDDPRSLAQQWRVHCAYCDGAFDQVGFPELEIQIHNCWLFYPWHRFFLYFHERILSKLIGDDKFAPPFWNWDAPGGMSLPAIYANTSSPLYDERRNPAHQPPFTVDLSYNGTEQTTPRDQQIDQNLRIMYRQMISSAKKKELFFGQPYHQGDQPDPGAGTIENVPHNPVHFWSGDPRQANGEDMGNFYSAARDPLFFAHHGNVDRMWSVWSGLRPGNAGAGGFTDTDWLDAAFLFYDEEARLVRVRVRDCLDTAALRYAYQDVALPWLDAKPPTEAGSPAPASAALPATLSQTVRVAVTRPKTSRSREEKDDEEEVLVVEGIEIADHFSRFVKFDVFVNESQSGAGTAAVAQCAGSVALTPHAVRPSKGKEPVKTTARFGITDLLDDIGADGDKTIVGSLVPRCAGDMVTVGGVRISYVK</sequence>
<reference evidence="12 13" key="1">
    <citation type="submission" date="2024-02" db="EMBL/GenBank/DDBJ databases">
        <title>High-quality chromosome-scale genome assembly of Pensacola bahiagrass (Paspalum notatum Flugge var. saurae).</title>
        <authorList>
            <person name="Vega J.M."/>
            <person name="Podio M."/>
            <person name="Orjuela J."/>
            <person name="Siena L.A."/>
            <person name="Pessino S.C."/>
            <person name="Combes M.C."/>
            <person name="Mariac C."/>
            <person name="Albertini E."/>
            <person name="Pupilli F."/>
            <person name="Ortiz J.P.A."/>
            <person name="Leblanc O."/>
        </authorList>
    </citation>
    <scope>NUCLEOTIDE SEQUENCE [LARGE SCALE GENOMIC DNA]</scope>
    <source>
        <strain evidence="12">R1</strain>
        <tissue evidence="12">Leaf</tissue>
    </source>
</reference>
<feature type="cross-link" description="2'-(S-cysteinyl)-histidine (Cys-His)" evidence="9">
    <location>
        <begin position="176"/>
        <end position="193"/>
    </location>
</feature>
<dbReference type="PIRSF" id="PIRSF000290">
    <property type="entry name" value="PPO_plant"/>
    <property type="match status" value="1"/>
</dbReference>
<dbReference type="SUPFAM" id="SSF48056">
    <property type="entry name" value="Di-copper centre-containing domain"/>
    <property type="match status" value="1"/>
</dbReference>
<dbReference type="GO" id="GO:0046872">
    <property type="term" value="F:metal ion binding"/>
    <property type="evidence" value="ECO:0007669"/>
    <property type="project" value="UniProtKB-KW"/>
</dbReference>
<dbReference type="InterPro" id="IPR008922">
    <property type="entry name" value="Di-copper_centre_dom_sf"/>
</dbReference>
<dbReference type="Pfam" id="PF00264">
    <property type="entry name" value="Tyrosinase"/>
    <property type="match status" value="1"/>
</dbReference>
<dbReference type="GO" id="GO:0004097">
    <property type="term" value="F:catechol oxidase activity"/>
    <property type="evidence" value="ECO:0007669"/>
    <property type="project" value="InterPro"/>
</dbReference>
<keyword evidence="4" id="KW-0560">Oxidoreductase</keyword>
<evidence type="ECO:0000256" key="5">
    <source>
        <dbReference type="ARBA" id="ARBA00023008"/>
    </source>
</evidence>
<keyword evidence="5 7" id="KW-0186">Copper</keyword>
<dbReference type="PROSITE" id="PS51318">
    <property type="entry name" value="TAT"/>
    <property type="match status" value="1"/>
</dbReference>
<feature type="compositionally biased region" description="Polar residues" evidence="10">
    <location>
        <begin position="1"/>
        <end position="10"/>
    </location>
</feature>
<accession>A0AAQ3UA72</accession>
<dbReference type="InterPro" id="IPR050316">
    <property type="entry name" value="Tyrosinase/Hemocyanin"/>
</dbReference>
<dbReference type="InterPro" id="IPR022740">
    <property type="entry name" value="Polyphenol_oxidase_C"/>
</dbReference>
<dbReference type="PANTHER" id="PTHR11474">
    <property type="entry name" value="TYROSINASE FAMILY MEMBER"/>
    <property type="match status" value="1"/>
</dbReference>
<dbReference type="InterPro" id="IPR006311">
    <property type="entry name" value="TAT_signal"/>
</dbReference>
<evidence type="ECO:0000313" key="13">
    <source>
        <dbReference type="Proteomes" id="UP001341281"/>
    </source>
</evidence>
<evidence type="ECO:0000256" key="6">
    <source>
        <dbReference type="ARBA" id="ARBA00023157"/>
    </source>
</evidence>
<dbReference type="GO" id="GO:0046148">
    <property type="term" value="P:pigment biosynthetic process"/>
    <property type="evidence" value="ECO:0007669"/>
    <property type="project" value="InterPro"/>
</dbReference>
<feature type="binding site" evidence="7">
    <location>
        <position position="328"/>
    </location>
    <ligand>
        <name>Cu cation</name>
        <dbReference type="ChEBI" id="CHEBI:23378"/>
        <label>B</label>
    </ligand>
</feature>
<feature type="disulfide bond" evidence="8">
    <location>
        <begin position="94"/>
        <end position="109"/>
    </location>
</feature>
<comment type="cofactor">
    <cofactor evidence="7">
        <name>Cu(2+)</name>
        <dbReference type="ChEBI" id="CHEBI:29036"/>
    </cofactor>
    <text evidence="7">Binds 2 copper ions per subunit.</text>
</comment>
<comment type="similarity">
    <text evidence="1">Belongs to the tyrosinase family.</text>
</comment>
<feature type="binding site" evidence="7">
    <location>
        <position position="202"/>
    </location>
    <ligand>
        <name>Cu cation</name>
        <dbReference type="ChEBI" id="CHEBI:23378"/>
        <label>A</label>
    </ligand>
</feature>
<dbReference type="InterPro" id="IPR016213">
    <property type="entry name" value="Polyphenol_oxidase"/>
</dbReference>
<feature type="binding site" evidence="7">
    <location>
        <position position="172"/>
    </location>
    <ligand>
        <name>Cu cation</name>
        <dbReference type="ChEBI" id="CHEBI:23378"/>
        <label>A</label>
    </ligand>
</feature>
<evidence type="ECO:0000256" key="2">
    <source>
        <dbReference type="ARBA" id="ARBA00022723"/>
    </source>
</evidence>
<feature type="binding site" evidence="7">
    <location>
        <position position="324"/>
    </location>
    <ligand>
        <name>Cu cation</name>
        <dbReference type="ChEBI" id="CHEBI:23378"/>
        <label>B</label>
    </ligand>
</feature>